<dbReference type="InterPro" id="IPR021241">
    <property type="entry name" value="CsiV"/>
</dbReference>
<dbReference type="EMBL" id="JAKIKT010000003">
    <property type="protein sequence ID" value="MCL2914342.1"/>
    <property type="molecule type" value="Genomic_DNA"/>
</dbReference>
<dbReference type="RefSeq" id="WP_249249041.1">
    <property type="nucleotide sequence ID" value="NZ_JAKIKT010000003.1"/>
</dbReference>
<organism evidence="2 3">
    <name type="scientific">Shewanella corallii</name>
    <dbReference type="NCBI Taxonomy" id="560080"/>
    <lineage>
        <taxon>Bacteria</taxon>
        <taxon>Pseudomonadati</taxon>
        <taxon>Pseudomonadota</taxon>
        <taxon>Gammaproteobacteria</taxon>
        <taxon>Alteromonadales</taxon>
        <taxon>Shewanellaceae</taxon>
        <taxon>Shewanella</taxon>
    </lineage>
</organism>
<dbReference type="Pfam" id="PF10972">
    <property type="entry name" value="CsiV"/>
    <property type="match status" value="1"/>
</dbReference>
<comment type="caution">
    <text evidence="2">The sequence shown here is derived from an EMBL/GenBank/DDBJ whole genome shotgun (WGS) entry which is preliminary data.</text>
</comment>
<name>A0ABT0N7J0_9GAMM</name>
<accession>A0ABT0N7J0</accession>
<sequence length="322" mass="36457">MFRLIGVSLLLATLGLSQNVSASEENWFEVEVYVFSRQAADSEQWPEQAVPADTRKAIDLITPVVSTDVSGLNSALNGCTAADWATRPDWCNQQMLQTSRTHPEQVPVTIGAAQETYASADEAAVLLADSQSQFQELISKLSREPGVTGLLHMTWQENMKPRRQAKPIRLYAGKDFGKNYRADGSVIEADNDLVQHFTYLNDFLTQDSEDPVWQLDGTLNIYLNHWLYIETDLVLREEGDKTLATPEPELTEQSVVADDTAEEAKQVPYLYAIHMKQNRRVRSNEMHYFDHPKLGLLIQIRKMEQPSEREVDQESEARDVGQ</sequence>
<evidence type="ECO:0000313" key="3">
    <source>
        <dbReference type="Proteomes" id="UP001202831"/>
    </source>
</evidence>
<keyword evidence="3" id="KW-1185">Reference proteome</keyword>
<reference evidence="2 3" key="1">
    <citation type="submission" date="2022-01" db="EMBL/GenBank/DDBJ databases">
        <title>Whole genome-based taxonomy of the Shewanellaceae.</title>
        <authorList>
            <person name="Martin-Rodriguez A.J."/>
        </authorList>
    </citation>
    <scope>NUCLEOTIDE SEQUENCE [LARGE SCALE GENOMIC DNA]</scope>
    <source>
        <strain evidence="2 3">DSM 21332</strain>
    </source>
</reference>
<evidence type="ECO:0000256" key="1">
    <source>
        <dbReference type="SAM" id="SignalP"/>
    </source>
</evidence>
<gene>
    <name evidence="2" type="ORF">L2725_11240</name>
</gene>
<dbReference type="Proteomes" id="UP001202831">
    <property type="component" value="Unassembled WGS sequence"/>
</dbReference>
<protein>
    <submittedName>
        <fullName evidence="2">Peptidoglycan binding protein CsiV</fullName>
    </submittedName>
</protein>
<proteinExistence type="predicted"/>
<feature type="signal peptide" evidence="1">
    <location>
        <begin position="1"/>
        <end position="22"/>
    </location>
</feature>
<evidence type="ECO:0000313" key="2">
    <source>
        <dbReference type="EMBL" id="MCL2914342.1"/>
    </source>
</evidence>
<feature type="chain" id="PRO_5046662624" evidence="1">
    <location>
        <begin position="23"/>
        <end position="322"/>
    </location>
</feature>
<keyword evidence="1" id="KW-0732">Signal</keyword>